<dbReference type="Pfam" id="PF02237">
    <property type="entry name" value="BPL_C"/>
    <property type="match status" value="1"/>
</dbReference>
<dbReference type="InterPro" id="IPR013196">
    <property type="entry name" value="HTH_11"/>
</dbReference>
<dbReference type="PANTHER" id="PTHR12835:SF5">
    <property type="entry name" value="BIOTIN--PROTEIN LIGASE"/>
    <property type="match status" value="1"/>
</dbReference>
<dbReference type="SUPFAM" id="SSF50037">
    <property type="entry name" value="C-terminal domain of transcriptional repressors"/>
    <property type="match status" value="1"/>
</dbReference>
<reference evidence="8 9" key="1">
    <citation type="submission" date="2020-08" db="EMBL/GenBank/DDBJ databases">
        <title>Genomic Encyclopedia of Type Strains, Phase III (KMG-III): the genomes of soil and plant-associated and newly described type strains.</title>
        <authorList>
            <person name="Whitman W."/>
        </authorList>
    </citation>
    <scope>NUCLEOTIDE SEQUENCE [LARGE SCALE GENOMIC DNA]</scope>
    <source>
        <strain evidence="8 9">CECT 8571</strain>
    </source>
</reference>
<dbReference type="EMBL" id="JACHXZ010000006">
    <property type="protein sequence ID" value="MBB3170169.1"/>
    <property type="molecule type" value="Genomic_DNA"/>
</dbReference>
<feature type="domain" description="BPL/LPL catalytic" evidence="7">
    <location>
        <begin position="81"/>
        <end position="261"/>
    </location>
</feature>
<dbReference type="Proteomes" id="UP000559987">
    <property type="component" value="Unassembled WGS sequence"/>
</dbReference>
<comment type="catalytic activity">
    <reaction evidence="5 6">
        <text>biotin + L-lysyl-[protein] + ATP = N(6)-biotinyl-L-lysyl-[protein] + AMP + diphosphate + H(+)</text>
        <dbReference type="Rhea" id="RHEA:11756"/>
        <dbReference type="Rhea" id="RHEA-COMP:9752"/>
        <dbReference type="Rhea" id="RHEA-COMP:10505"/>
        <dbReference type="ChEBI" id="CHEBI:15378"/>
        <dbReference type="ChEBI" id="CHEBI:29969"/>
        <dbReference type="ChEBI" id="CHEBI:30616"/>
        <dbReference type="ChEBI" id="CHEBI:33019"/>
        <dbReference type="ChEBI" id="CHEBI:57586"/>
        <dbReference type="ChEBI" id="CHEBI:83144"/>
        <dbReference type="ChEBI" id="CHEBI:456215"/>
        <dbReference type="EC" id="6.3.4.15"/>
    </reaction>
</comment>
<feature type="binding site" evidence="6">
    <location>
        <position position="119"/>
    </location>
    <ligand>
        <name>biotin</name>
        <dbReference type="ChEBI" id="CHEBI:57586"/>
    </ligand>
</feature>
<feature type="binding site" evidence="6">
    <location>
        <position position="190"/>
    </location>
    <ligand>
        <name>biotin</name>
        <dbReference type="ChEBI" id="CHEBI:57586"/>
    </ligand>
</feature>
<dbReference type="SUPFAM" id="SSF55681">
    <property type="entry name" value="Class II aaRS and biotin synthetases"/>
    <property type="match status" value="1"/>
</dbReference>
<dbReference type="InterPro" id="IPR004408">
    <property type="entry name" value="Biotin_CoA_COase_ligase"/>
</dbReference>
<dbReference type="GO" id="GO:0005524">
    <property type="term" value="F:ATP binding"/>
    <property type="evidence" value="ECO:0007669"/>
    <property type="project" value="UniProtKB-UniRule"/>
</dbReference>
<dbReference type="Pfam" id="PF03099">
    <property type="entry name" value="BPL_LplA_LipB"/>
    <property type="match status" value="1"/>
</dbReference>
<evidence type="ECO:0000256" key="6">
    <source>
        <dbReference type="HAMAP-Rule" id="MF_00978"/>
    </source>
</evidence>
<keyword evidence="9" id="KW-1185">Reference proteome</keyword>
<dbReference type="PROSITE" id="PS51733">
    <property type="entry name" value="BPL_LPL_CATALYTIC"/>
    <property type="match status" value="1"/>
</dbReference>
<protein>
    <recommendedName>
        <fullName evidence="6">Bifunctional ligase/repressor BirA</fullName>
    </recommendedName>
    <alternativeName>
        <fullName evidence="6">Biotin operon repressor</fullName>
    </alternativeName>
    <alternativeName>
        <fullName evidence="6">Biotin--[acetyl-CoA-carboxylase] ligase</fullName>
        <ecNumber evidence="6">6.3.4.15</ecNumber>
    </alternativeName>
    <alternativeName>
        <fullName evidence="6">Biotin--protein ligase</fullName>
    </alternativeName>
    <alternativeName>
        <fullName evidence="6">Biotin-[acetyl-CoA carboxylase] synthetase</fullName>
    </alternativeName>
</protein>
<feature type="binding site" evidence="6">
    <location>
        <begin position="95"/>
        <end position="97"/>
    </location>
    <ligand>
        <name>biotin</name>
        <dbReference type="ChEBI" id="CHEBI:57586"/>
    </ligand>
</feature>
<dbReference type="GO" id="GO:0006355">
    <property type="term" value="P:regulation of DNA-templated transcription"/>
    <property type="evidence" value="ECO:0007669"/>
    <property type="project" value="UniProtKB-UniRule"/>
</dbReference>
<keyword evidence="2 6" id="KW-0547">Nucleotide-binding</keyword>
<dbReference type="SUPFAM" id="SSF46785">
    <property type="entry name" value="Winged helix' DNA-binding domain"/>
    <property type="match status" value="1"/>
</dbReference>
<dbReference type="NCBIfam" id="NF008847">
    <property type="entry name" value="PRK11886.1-2"/>
    <property type="match status" value="1"/>
</dbReference>
<dbReference type="AlphaFoldDB" id="A0A839UUR0"/>
<dbReference type="HAMAP" id="MF_00978">
    <property type="entry name" value="Bifunct_BirA"/>
    <property type="match status" value="1"/>
</dbReference>
<keyword evidence="6" id="KW-0804">Transcription</keyword>
<comment type="similarity">
    <text evidence="6">Belongs to the biotin--protein ligase family.</text>
</comment>
<comment type="caution">
    <text evidence="8">The sequence shown here is derived from an EMBL/GenBank/DDBJ whole genome shotgun (WGS) entry which is preliminary data.</text>
</comment>
<dbReference type="GO" id="GO:0005737">
    <property type="term" value="C:cytoplasm"/>
    <property type="evidence" value="ECO:0007669"/>
    <property type="project" value="TreeGrafter"/>
</dbReference>
<dbReference type="InterPro" id="IPR045864">
    <property type="entry name" value="aa-tRNA-synth_II/BPL/LPL"/>
</dbReference>
<evidence type="ECO:0000256" key="2">
    <source>
        <dbReference type="ARBA" id="ARBA00022741"/>
    </source>
</evidence>
<evidence type="ECO:0000256" key="5">
    <source>
        <dbReference type="ARBA" id="ARBA00047846"/>
    </source>
</evidence>
<dbReference type="GO" id="GO:0004077">
    <property type="term" value="F:biotin--[biotin carboxyl-carrier protein] ligase activity"/>
    <property type="evidence" value="ECO:0007669"/>
    <property type="project" value="UniProtKB-UniRule"/>
</dbReference>
<evidence type="ECO:0000256" key="4">
    <source>
        <dbReference type="ARBA" id="ARBA00023267"/>
    </source>
</evidence>
<dbReference type="NCBIfam" id="NF008848">
    <property type="entry name" value="PRK11886.1-3"/>
    <property type="match status" value="1"/>
</dbReference>
<gene>
    <name evidence="6" type="primary">birA</name>
    <name evidence="8" type="ORF">FHS30_003386</name>
</gene>
<dbReference type="RefSeq" id="WP_183911669.1">
    <property type="nucleotide sequence ID" value="NZ_JACHXZ010000006.1"/>
</dbReference>
<feature type="DNA-binding region" description="H-T-H motif" evidence="6">
    <location>
        <begin position="23"/>
        <end position="42"/>
    </location>
</feature>
<keyword evidence="1 6" id="KW-0436">Ligase</keyword>
<dbReference type="InterPro" id="IPR030855">
    <property type="entry name" value="Bifunct_BirA"/>
</dbReference>
<dbReference type="Gene3D" id="1.10.10.10">
    <property type="entry name" value="Winged helix-like DNA-binding domain superfamily/Winged helix DNA-binding domain"/>
    <property type="match status" value="1"/>
</dbReference>
<dbReference type="InterPro" id="IPR008988">
    <property type="entry name" value="Transcriptional_repressor_C"/>
</dbReference>
<dbReference type="EC" id="6.3.4.15" evidence="6"/>
<evidence type="ECO:0000256" key="3">
    <source>
        <dbReference type="ARBA" id="ARBA00022840"/>
    </source>
</evidence>
<dbReference type="NCBIfam" id="TIGR00121">
    <property type="entry name" value="birA_ligase"/>
    <property type="match status" value="1"/>
</dbReference>
<dbReference type="InterPro" id="IPR036390">
    <property type="entry name" value="WH_DNA-bd_sf"/>
</dbReference>
<keyword evidence="6" id="KW-0805">Transcription regulation</keyword>
<feature type="binding site" evidence="6">
    <location>
        <begin position="123"/>
        <end position="125"/>
    </location>
    <ligand>
        <name>biotin</name>
        <dbReference type="ChEBI" id="CHEBI:57586"/>
    </ligand>
</feature>
<dbReference type="PANTHER" id="PTHR12835">
    <property type="entry name" value="BIOTIN PROTEIN LIGASE"/>
    <property type="match status" value="1"/>
</dbReference>
<keyword evidence="3 6" id="KW-0067">ATP-binding</keyword>
<dbReference type="GO" id="GO:0003677">
    <property type="term" value="F:DNA binding"/>
    <property type="evidence" value="ECO:0007669"/>
    <property type="project" value="UniProtKB-UniRule"/>
</dbReference>
<dbReference type="CDD" id="cd16442">
    <property type="entry name" value="BPL"/>
    <property type="match status" value="1"/>
</dbReference>
<evidence type="ECO:0000313" key="8">
    <source>
        <dbReference type="EMBL" id="MBB3170169.1"/>
    </source>
</evidence>
<evidence type="ECO:0000256" key="1">
    <source>
        <dbReference type="ARBA" id="ARBA00022598"/>
    </source>
</evidence>
<evidence type="ECO:0000259" key="7">
    <source>
        <dbReference type="PROSITE" id="PS51733"/>
    </source>
</evidence>
<dbReference type="InterPro" id="IPR011991">
    <property type="entry name" value="ArsR-like_HTH"/>
</dbReference>
<dbReference type="InterPro" id="IPR036388">
    <property type="entry name" value="WH-like_DNA-bd_sf"/>
</dbReference>
<proteinExistence type="inferred from homology"/>
<dbReference type="InterPro" id="IPR003142">
    <property type="entry name" value="BPL_C"/>
</dbReference>
<keyword evidence="6" id="KW-0238">DNA-binding</keyword>
<keyword evidence="6" id="KW-0678">Repressor</keyword>
<comment type="function">
    <text evidence="6">Acts both as a biotin--[acetyl-CoA-carboxylase] ligase and a biotin-operon repressor. In the presence of ATP, BirA activates biotin to form the BirA-biotinyl-5'-adenylate (BirA-bio-5'-AMP or holoBirA) complex. HoloBirA can either transfer the biotinyl moiety to the biotin carboxyl carrier protein (BCCP) subunit of acetyl-CoA carboxylase, or bind to the biotin operator site and inhibit transcription of the operon.</text>
</comment>
<dbReference type="Pfam" id="PF08279">
    <property type="entry name" value="HTH_11"/>
    <property type="match status" value="1"/>
</dbReference>
<sequence>MSSDTRSLEVLLPVLADGEFHSGEALGALLGVSRTAVWKQLQKLEALGLAVESIKGRGYRLSRPLDLLSVPEVLAATSESARAQLQLRLLLQTDSTNVQAMQVAEGGAAHGLVVLAEQQVAGRGRRGRQWVSPFGANIYLSLVWRFAGGAAALSGLSLAVGVACARALRSAGLVAVGLKWPNDLLVDGRKLGGILLEMTGDPAGECQVVIGIGLNVQMGDAEAEAIEQPWTSLRREGLSVSRSTVVGLLLEQLVAVLTQFGREGFTSLRQEWSALDIYRDAPVTLLSVSQSVAGVARGVDDGGALLLETDDGIQTFHGGEVSVRSRP</sequence>
<accession>A0A839UUR0</accession>
<keyword evidence="4 6" id="KW-0092">Biotin</keyword>
<organism evidence="8 9">
    <name type="scientific">Simiduia aestuariiviva</name>
    <dbReference type="NCBI Taxonomy" id="1510459"/>
    <lineage>
        <taxon>Bacteria</taxon>
        <taxon>Pseudomonadati</taxon>
        <taxon>Pseudomonadota</taxon>
        <taxon>Gammaproteobacteria</taxon>
        <taxon>Cellvibrionales</taxon>
        <taxon>Cellvibrionaceae</taxon>
        <taxon>Simiduia</taxon>
    </lineage>
</organism>
<dbReference type="InterPro" id="IPR004143">
    <property type="entry name" value="BPL_LPL_catalytic"/>
</dbReference>
<dbReference type="Gene3D" id="2.30.30.100">
    <property type="match status" value="1"/>
</dbReference>
<name>A0A839UUR0_9GAMM</name>
<evidence type="ECO:0000313" key="9">
    <source>
        <dbReference type="Proteomes" id="UP000559987"/>
    </source>
</evidence>
<dbReference type="Gene3D" id="3.30.930.10">
    <property type="entry name" value="Bira Bifunctional Protein, Domain 2"/>
    <property type="match status" value="1"/>
</dbReference>
<dbReference type="CDD" id="cd00090">
    <property type="entry name" value="HTH_ARSR"/>
    <property type="match status" value="1"/>
</dbReference>